<keyword evidence="2" id="KW-1185">Reference proteome</keyword>
<gene>
    <name evidence="1" type="ORF">GMBLW1_39980</name>
</gene>
<organism evidence="1">
    <name type="scientific">Tuwongella immobilis</name>
    <dbReference type="NCBI Taxonomy" id="692036"/>
    <lineage>
        <taxon>Bacteria</taxon>
        <taxon>Pseudomonadati</taxon>
        <taxon>Planctomycetota</taxon>
        <taxon>Planctomycetia</taxon>
        <taxon>Gemmatales</taxon>
        <taxon>Gemmataceae</taxon>
        <taxon>Tuwongella</taxon>
    </lineage>
</organism>
<dbReference type="RefSeq" id="WP_232056350.1">
    <property type="nucleotide sequence ID" value="NZ_LR593887.1"/>
</dbReference>
<dbReference type="EMBL" id="LR593887">
    <property type="protein sequence ID" value="VTS07746.1"/>
    <property type="molecule type" value="Genomic_DNA"/>
</dbReference>
<dbReference type="EMBL" id="LR586016">
    <property type="protein sequence ID" value="VIP05195.1"/>
    <property type="molecule type" value="Genomic_DNA"/>
</dbReference>
<name>A0A6C2YWH1_9BACT</name>
<evidence type="ECO:0000313" key="1">
    <source>
        <dbReference type="EMBL" id="VIP05195.1"/>
    </source>
</evidence>
<protein>
    <submittedName>
        <fullName evidence="1">Uncharacterized protein</fullName>
    </submittedName>
</protein>
<dbReference type="Proteomes" id="UP000464378">
    <property type="component" value="Chromosome"/>
</dbReference>
<dbReference type="InParanoid" id="A0A6C2YWH1"/>
<accession>A0A6C2YWH1</accession>
<dbReference type="KEGG" id="tim:GMBLW1_39980"/>
<dbReference type="AlphaFoldDB" id="A0A6C2YWH1"/>
<sequence length="68" mass="7390">MIHSQRLLEVQMRELLAAGASATDALVALHQRGHGKLFLSQVLAVVAEIPLKEAQQVVIKTCSDLADR</sequence>
<evidence type="ECO:0000313" key="2">
    <source>
        <dbReference type="Proteomes" id="UP000464378"/>
    </source>
</evidence>
<reference evidence="1" key="1">
    <citation type="submission" date="2019-04" db="EMBL/GenBank/DDBJ databases">
        <authorList>
            <consortium name="Science for Life Laboratories"/>
        </authorList>
    </citation>
    <scope>NUCLEOTIDE SEQUENCE</scope>
    <source>
        <strain evidence="1">MBLW1</strain>
    </source>
</reference>
<proteinExistence type="predicted"/>